<gene>
    <name evidence="3" type="ORF">PCOR1329_LOCUS58334</name>
</gene>
<feature type="compositionally biased region" description="Basic and acidic residues" evidence="1">
    <location>
        <begin position="86"/>
        <end position="99"/>
    </location>
</feature>
<dbReference type="EMBL" id="CAUYUJ010017230">
    <property type="protein sequence ID" value="CAK0873028.1"/>
    <property type="molecule type" value="Genomic_DNA"/>
</dbReference>
<evidence type="ECO:0000313" key="3">
    <source>
        <dbReference type="EMBL" id="CAK0873028.1"/>
    </source>
</evidence>
<organism evidence="3 4">
    <name type="scientific">Prorocentrum cordatum</name>
    <dbReference type="NCBI Taxonomy" id="2364126"/>
    <lineage>
        <taxon>Eukaryota</taxon>
        <taxon>Sar</taxon>
        <taxon>Alveolata</taxon>
        <taxon>Dinophyceae</taxon>
        <taxon>Prorocentrales</taxon>
        <taxon>Prorocentraceae</taxon>
        <taxon>Prorocentrum</taxon>
    </lineage>
</organism>
<evidence type="ECO:0000256" key="2">
    <source>
        <dbReference type="SAM" id="Phobius"/>
    </source>
</evidence>
<comment type="caution">
    <text evidence="3">The sequence shown here is derived from an EMBL/GenBank/DDBJ whole genome shotgun (WGS) entry which is preliminary data.</text>
</comment>
<accession>A0ABN9VLV0</accession>
<feature type="transmembrane region" description="Helical" evidence="2">
    <location>
        <begin position="534"/>
        <end position="553"/>
    </location>
</feature>
<protein>
    <recommendedName>
        <fullName evidence="5">Amino acid transporter</fullName>
    </recommendedName>
</protein>
<proteinExistence type="predicted"/>
<evidence type="ECO:0000313" key="4">
    <source>
        <dbReference type="Proteomes" id="UP001189429"/>
    </source>
</evidence>
<keyword evidence="2" id="KW-1133">Transmembrane helix</keyword>
<feature type="region of interest" description="Disordered" evidence="1">
    <location>
        <begin position="444"/>
        <end position="463"/>
    </location>
</feature>
<feature type="compositionally biased region" description="Low complexity" evidence="1">
    <location>
        <begin position="446"/>
        <end position="460"/>
    </location>
</feature>
<keyword evidence="4" id="KW-1185">Reference proteome</keyword>
<sequence>MWSSVLSRSEQLDAGPPEALPQEVLPAALPKAAPDHDALTTVVNAAIATHLFEHLSRMDSMEEQVNQLKEQLQALEKAPRALRGQTAEHNESDVDSPRTRRALHEGAARADELQELEARVEELAASAAEHRDLPTKEFLIDKFNNVEGEITMMREEAGIVRDHFIWFEKQIEKWRISWAMFALSATTMKESDRKDCMERLKEEESRLADAYFVSRIASTKTEDEALGECPSSRYVTTSASVSDRASTIKSFPLNSRSNTASSTKVSRQTAAFSPFSLTWQQLTGKEAMANQEHEVNCRIMLNETPRSMFVMLATRRPGHLSSPVFRTKFDKKAVCRGLPAELVRGVGHGVDRGTSARPDMGVHRSTFWATVMVGSEEQGEKLVEGALKLARQPLPTGRPCLFNIAPALAVRVSLALGAAPARQGLSRRSHSAPLAPTGIRRAHVQPDASAPTPDADAAAAHGSEAEPVTAPGIAALLKEQLYLLGALPVGLPAFAAAHFVGCLKTAFLDASFGVLLLTSVSIDTSAAQAQAQQVLLLEVTALAVVAVLIGTVATKLMNDILMLDEEEVDDKEESISVGDSVRVVADEQALRHALSLAGLEWDDDMRRVLGTTQEVLAVDEEGGLVGLKEAIADSGEPVWYYPLSCVSLQ</sequence>
<dbReference type="Proteomes" id="UP001189429">
    <property type="component" value="Unassembled WGS sequence"/>
</dbReference>
<feature type="region of interest" description="Disordered" evidence="1">
    <location>
        <begin position="80"/>
        <end position="99"/>
    </location>
</feature>
<reference evidence="3" key="1">
    <citation type="submission" date="2023-10" db="EMBL/GenBank/DDBJ databases">
        <authorList>
            <person name="Chen Y."/>
            <person name="Shah S."/>
            <person name="Dougan E. K."/>
            <person name="Thang M."/>
            <person name="Chan C."/>
        </authorList>
    </citation>
    <scope>NUCLEOTIDE SEQUENCE [LARGE SCALE GENOMIC DNA]</scope>
</reference>
<name>A0ABN9VLV0_9DINO</name>
<evidence type="ECO:0000256" key="1">
    <source>
        <dbReference type="SAM" id="MobiDB-lite"/>
    </source>
</evidence>
<keyword evidence="2" id="KW-0472">Membrane</keyword>
<feature type="transmembrane region" description="Helical" evidence="2">
    <location>
        <begin position="481"/>
        <end position="500"/>
    </location>
</feature>
<feature type="non-terminal residue" evidence="3">
    <location>
        <position position="649"/>
    </location>
</feature>
<evidence type="ECO:0008006" key="5">
    <source>
        <dbReference type="Google" id="ProtNLM"/>
    </source>
</evidence>
<keyword evidence="2" id="KW-0812">Transmembrane</keyword>